<feature type="compositionally biased region" description="Basic residues" evidence="1">
    <location>
        <begin position="36"/>
        <end position="53"/>
    </location>
</feature>
<feature type="compositionally biased region" description="Polar residues" evidence="1">
    <location>
        <begin position="170"/>
        <end position="191"/>
    </location>
</feature>
<evidence type="ECO:0000313" key="3">
    <source>
        <dbReference type="Proteomes" id="UP001189429"/>
    </source>
</evidence>
<reference evidence="2" key="1">
    <citation type="submission" date="2023-10" db="EMBL/GenBank/DDBJ databases">
        <authorList>
            <person name="Chen Y."/>
            <person name="Shah S."/>
            <person name="Dougan E. K."/>
            <person name="Thang M."/>
            <person name="Chan C."/>
        </authorList>
    </citation>
    <scope>NUCLEOTIDE SEQUENCE [LARGE SCALE GENOMIC DNA]</scope>
</reference>
<feature type="non-terminal residue" evidence="2">
    <location>
        <position position="1"/>
    </location>
</feature>
<feature type="region of interest" description="Disordered" evidence="1">
    <location>
        <begin position="1"/>
        <end position="68"/>
    </location>
</feature>
<name>A0ABN9XP45_9DINO</name>
<accession>A0ABN9XP45</accession>
<dbReference type="Proteomes" id="UP001189429">
    <property type="component" value="Unassembled WGS sequence"/>
</dbReference>
<evidence type="ECO:0000256" key="1">
    <source>
        <dbReference type="SAM" id="MobiDB-lite"/>
    </source>
</evidence>
<protein>
    <submittedName>
        <fullName evidence="2">Uncharacterized protein</fullName>
    </submittedName>
</protein>
<feature type="region of interest" description="Disordered" evidence="1">
    <location>
        <begin position="107"/>
        <end position="193"/>
    </location>
</feature>
<feature type="compositionally biased region" description="Low complexity" evidence="1">
    <location>
        <begin position="141"/>
        <end position="155"/>
    </location>
</feature>
<dbReference type="InterPro" id="IPR015946">
    <property type="entry name" value="KH_dom-like_a/b"/>
</dbReference>
<organism evidence="2 3">
    <name type="scientific">Prorocentrum cordatum</name>
    <dbReference type="NCBI Taxonomy" id="2364126"/>
    <lineage>
        <taxon>Eukaryota</taxon>
        <taxon>Sar</taxon>
        <taxon>Alveolata</taxon>
        <taxon>Dinophyceae</taxon>
        <taxon>Prorocentrales</taxon>
        <taxon>Prorocentraceae</taxon>
        <taxon>Prorocentrum</taxon>
    </lineage>
</organism>
<dbReference type="Gene3D" id="3.30.300.20">
    <property type="match status" value="1"/>
</dbReference>
<evidence type="ECO:0000313" key="2">
    <source>
        <dbReference type="EMBL" id="CAK0899945.1"/>
    </source>
</evidence>
<dbReference type="SUPFAM" id="SSF89919">
    <property type="entry name" value="Ribosome-binding factor A, RbfA"/>
    <property type="match status" value="1"/>
</dbReference>
<comment type="caution">
    <text evidence="2">The sequence shown here is derived from an EMBL/GenBank/DDBJ whole genome shotgun (WGS) entry which is preliminary data.</text>
</comment>
<dbReference type="EMBL" id="CAUYUJ010020700">
    <property type="protein sequence ID" value="CAK0899945.1"/>
    <property type="molecule type" value="Genomic_DNA"/>
</dbReference>
<sequence>ETERRAQCAKIATPRSQGSSHLTPRAIRSSQARMGPWRRARRRGAPASRRHGVVRPERPRGAGPLRGGGRGCAGLRRGCRLGLAVGGLALGAEEEAAWGVPLRAPRAGTVPPPAWSPRRRREAPRGATAAGARWSRAGRDSATTAATPRGSATRRAGTRRERPRCYVPHSTRSSKTPRCTARTRATMSSSAGVGPAGVDDVIMNENCKAAYVHVGAAGSKLEVRQTIVWLVRNAPQLRTALARRYKHRARIPKMYFVESKFREWERQLEKARQIPELNLPDPLARIREKLSLENRLKKMGMGDPDKPIRKYGYGKAF</sequence>
<gene>
    <name evidence="2" type="ORF">PCOR1329_LOCUS77361</name>
</gene>
<dbReference type="InterPro" id="IPR023799">
    <property type="entry name" value="RbfA_dom_sf"/>
</dbReference>
<proteinExistence type="predicted"/>
<keyword evidence="3" id="KW-1185">Reference proteome</keyword>